<proteinExistence type="predicted"/>
<sequence length="100" mass="11200">MSHYHHLTLRDRVFISALTISGKSLSEIACAIGKNVSTISRELKRNKAVSAQDGASAAYDPCAAQARYQRQRKHCGKRNILKSDSLLTRIVSNLLVKKFW</sequence>
<dbReference type="AlphaFoldDB" id="A0A388SDF5"/>
<keyword evidence="4" id="KW-1185">Reference proteome</keyword>
<gene>
    <name evidence="2" type="ORF">MESMUL_00240</name>
    <name evidence="3" type="ORF">MESMUL_16820</name>
</gene>
<organism evidence="3 4">
    <name type="scientific">Mesosutterella multiformis</name>
    <dbReference type="NCBI Taxonomy" id="2259133"/>
    <lineage>
        <taxon>Bacteria</taxon>
        <taxon>Pseudomonadati</taxon>
        <taxon>Pseudomonadota</taxon>
        <taxon>Betaproteobacteria</taxon>
        <taxon>Burkholderiales</taxon>
        <taxon>Sutterellaceae</taxon>
        <taxon>Mesosutterella</taxon>
    </lineage>
</organism>
<dbReference type="GO" id="GO:0032196">
    <property type="term" value="P:transposition"/>
    <property type="evidence" value="ECO:0007669"/>
    <property type="project" value="TreeGrafter"/>
</dbReference>
<dbReference type="EMBL" id="BGZJ01000001">
    <property type="protein sequence ID" value="GBO94328.1"/>
    <property type="molecule type" value="Genomic_DNA"/>
</dbReference>
<dbReference type="PANTHER" id="PTHR10948">
    <property type="entry name" value="TRANSPOSASE"/>
    <property type="match status" value="1"/>
</dbReference>
<dbReference type="EMBL" id="BGZJ01000001">
    <property type="protein sequence ID" value="GBO92670.1"/>
    <property type="molecule type" value="Genomic_DNA"/>
</dbReference>
<dbReference type="InterPro" id="IPR025246">
    <property type="entry name" value="IS30-like_HTH"/>
</dbReference>
<evidence type="ECO:0000313" key="2">
    <source>
        <dbReference type="EMBL" id="GBO92670.1"/>
    </source>
</evidence>
<dbReference type="OrthoDB" id="9803231at2"/>
<reference evidence="3 4" key="1">
    <citation type="journal article" date="2018" name="Int. J. Syst. Evol. Microbiol.">
        <title>Mesosutterella multiformis gen. nov., sp. nov., a member of the family Sutterellaceae and Sutterella megalosphaeroides sp. nov., isolated from human faeces.</title>
        <authorList>
            <person name="Sakamoto M."/>
            <person name="Ikeyama N."/>
            <person name="Kunihiro T."/>
            <person name="Iino T."/>
            <person name="Yuki M."/>
            <person name="Ohkuma M."/>
        </authorList>
    </citation>
    <scope>NUCLEOTIDE SEQUENCE [LARGE SCALE GENOMIC DNA]</scope>
    <source>
        <strain evidence="3 4">4NBBH2</strain>
    </source>
</reference>
<protein>
    <recommendedName>
        <fullName evidence="1">Transposase IS30-like HTH domain-containing protein</fullName>
    </recommendedName>
</protein>
<reference evidence="3" key="2">
    <citation type="journal article" date="2019" name="Microbiol. Resour. Announc.">
        <title>Draft Genome Sequence of Mesosutterella multiformis JCM 32464T, a Member of the Family Sutterellaceae, Isolated from Human Feces.</title>
        <authorList>
            <person name="Ikeyama N."/>
            <person name="Ohkuma M."/>
            <person name="Sakamoto M."/>
        </authorList>
    </citation>
    <scope>NUCLEOTIDE SEQUENCE</scope>
    <source>
        <strain evidence="3">4NBBH2</strain>
    </source>
</reference>
<dbReference type="GO" id="GO:0004803">
    <property type="term" value="F:transposase activity"/>
    <property type="evidence" value="ECO:0007669"/>
    <property type="project" value="TreeGrafter"/>
</dbReference>
<evidence type="ECO:0000313" key="4">
    <source>
        <dbReference type="Proteomes" id="UP000266091"/>
    </source>
</evidence>
<evidence type="ECO:0000313" key="3">
    <source>
        <dbReference type="EMBL" id="GBO94328.1"/>
    </source>
</evidence>
<dbReference type="InterPro" id="IPR051917">
    <property type="entry name" value="Transposase-Integrase"/>
</dbReference>
<dbReference type="PANTHER" id="PTHR10948:SF23">
    <property type="entry name" value="TRANSPOSASE INSI FOR INSERTION SEQUENCE ELEMENT IS30A-RELATED"/>
    <property type="match status" value="1"/>
</dbReference>
<dbReference type="Proteomes" id="UP000266091">
    <property type="component" value="Unassembled WGS sequence"/>
</dbReference>
<feature type="domain" description="Transposase IS30-like HTH" evidence="1">
    <location>
        <begin position="3"/>
        <end position="46"/>
    </location>
</feature>
<dbReference type="Pfam" id="PF13936">
    <property type="entry name" value="HTH_38"/>
    <property type="match status" value="1"/>
</dbReference>
<name>A0A388SDF5_9BURK</name>
<dbReference type="GO" id="GO:0005829">
    <property type="term" value="C:cytosol"/>
    <property type="evidence" value="ECO:0007669"/>
    <property type="project" value="TreeGrafter"/>
</dbReference>
<accession>A0A388SDF5</accession>
<evidence type="ECO:0000259" key="1">
    <source>
        <dbReference type="Pfam" id="PF13936"/>
    </source>
</evidence>
<comment type="caution">
    <text evidence="3">The sequence shown here is derived from an EMBL/GenBank/DDBJ whole genome shotgun (WGS) entry which is preliminary data.</text>
</comment>